<evidence type="ECO:0000256" key="4">
    <source>
        <dbReference type="SAM" id="MobiDB-lite"/>
    </source>
</evidence>
<evidence type="ECO:0000256" key="2">
    <source>
        <dbReference type="ARBA" id="ARBA00022747"/>
    </source>
</evidence>
<dbReference type="Pfam" id="PF01420">
    <property type="entry name" value="Methylase_S"/>
    <property type="match status" value="2"/>
</dbReference>
<dbReference type="InterPro" id="IPR000055">
    <property type="entry name" value="Restrct_endonuc_typeI_TRD"/>
</dbReference>
<dbReference type="PANTHER" id="PTHR30408:SF12">
    <property type="entry name" value="TYPE I RESTRICTION ENZYME MJAVIII SPECIFICITY SUBUNIT"/>
    <property type="match status" value="1"/>
</dbReference>
<dbReference type="PANTHER" id="PTHR30408">
    <property type="entry name" value="TYPE-1 RESTRICTION ENZYME ECOKI SPECIFICITY PROTEIN"/>
    <property type="match status" value="1"/>
</dbReference>
<evidence type="ECO:0000313" key="7">
    <source>
        <dbReference type="Proteomes" id="UP001501433"/>
    </source>
</evidence>
<proteinExistence type="inferred from homology"/>
<accession>A0ABP9BYR7</accession>
<reference evidence="7" key="1">
    <citation type="journal article" date="2019" name="Int. J. Syst. Evol. Microbiol.">
        <title>The Global Catalogue of Microorganisms (GCM) 10K type strain sequencing project: providing services to taxonomists for standard genome sequencing and annotation.</title>
        <authorList>
            <consortium name="The Broad Institute Genomics Platform"/>
            <consortium name="The Broad Institute Genome Sequencing Center for Infectious Disease"/>
            <person name="Wu L."/>
            <person name="Ma J."/>
        </authorList>
    </citation>
    <scope>NUCLEOTIDE SEQUENCE [LARGE SCALE GENOMIC DNA]</scope>
    <source>
        <strain evidence="7">JCM 18325</strain>
    </source>
</reference>
<keyword evidence="6" id="KW-0540">Nuclease</keyword>
<keyword evidence="3" id="KW-0238">DNA-binding</keyword>
<dbReference type="EMBL" id="BAABJW010000001">
    <property type="protein sequence ID" value="GAA4802055.1"/>
    <property type="molecule type" value="Genomic_DNA"/>
</dbReference>
<dbReference type="Proteomes" id="UP001501433">
    <property type="component" value="Unassembled WGS sequence"/>
</dbReference>
<dbReference type="GO" id="GO:0004519">
    <property type="term" value="F:endonuclease activity"/>
    <property type="evidence" value="ECO:0007669"/>
    <property type="project" value="UniProtKB-KW"/>
</dbReference>
<organism evidence="6 7">
    <name type="scientific">Litoribaculum gwangyangense</name>
    <dbReference type="NCBI Taxonomy" id="1130722"/>
    <lineage>
        <taxon>Bacteria</taxon>
        <taxon>Pseudomonadati</taxon>
        <taxon>Bacteroidota</taxon>
        <taxon>Flavobacteriia</taxon>
        <taxon>Flavobacteriales</taxon>
        <taxon>Flavobacteriaceae</taxon>
        <taxon>Litoribaculum</taxon>
    </lineage>
</organism>
<evidence type="ECO:0000313" key="6">
    <source>
        <dbReference type="EMBL" id="GAA4802055.1"/>
    </source>
</evidence>
<name>A0ABP9BYR7_9FLAO</name>
<keyword evidence="6" id="KW-0255">Endonuclease</keyword>
<evidence type="ECO:0000259" key="5">
    <source>
        <dbReference type="Pfam" id="PF01420"/>
    </source>
</evidence>
<evidence type="ECO:0000256" key="3">
    <source>
        <dbReference type="ARBA" id="ARBA00023125"/>
    </source>
</evidence>
<dbReference type="InterPro" id="IPR052021">
    <property type="entry name" value="Type-I_RS_S_subunit"/>
</dbReference>
<keyword evidence="7" id="KW-1185">Reference proteome</keyword>
<evidence type="ECO:0000256" key="1">
    <source>
        <dbReference type="ARBA" id="ARBA00010923"/>
    </source>
</evidence>
<feature type="domain" description="Type I restriction modification DNA specificity" evidence="5">
    <location>
        <begin position="281"/>
        <end position="411"/>
    </location>
</feature>
<keyword evidence="6" id="KW-0378">Hydrolase</keyword>
<protein>
    <submittedName>
        <fullName evidence="6">Restriction endonuclease subunit S</fullName>
    </submittedName>
</protein>
<comment type="similarity">
    <text evidence="1">Belongs to the type-I restriction system S methylase family.</text>
</comment>
<dbReference type="Gene3D" id="3.90.220.20">
    <property type="entry name" value="DNA methylase specificity domains"/>
    <property type="match status" value="2"/>
</dbReference>
<dbReference type="InterPro" id="IPR044946">
    <property type="entry name" value="Restrct_endonuc_typeI_TRD_sf"/>
</dbReference>
<comment type="caution">
    <text evidence="6">The sequence shown here is derived from an EMBL/GenBank/DDBJ whole genome shotgun (WGS) entry which is preliminary data.</text>
</comment>
<keyword evidence="2" id="KW-0680">Restriction system</keyword>
<dbReference type="SUPFAM" id="SSF116734">
    <property type="entry name" value="DNA methylase specificity domain"/>
    <property type="match status" value="2"/>
</dbReference>
<gene>
    <name evidence="6" type="ORF">GCM10023330_05120</name>
</gene>
<sequence>MAKKKYTSYKPSKTLWQEEIPSHWQETDLRMIFTENKVKNTGLVERNLLSLSYGKLKRKDIDNATGLVPESFEGYQIIEEGYIILRFTDLQNDKKSLRVGYCPERGIITNAYVGIVPNEDIHSKYFYYQLHFLDTIKYFYNLGGGVRQSLSYKEFKRETLLVPEAEEQIKIAAFLDYKLAKINRFIQKKKQLIKLLTEQKVATINQAITKGTNLESATYGIENLWIDELPVGFNLEGFNKNVFLKHGFQFREEHFSQEGIKVVKITQLSPDGSLRLENASFVPEHYQYDFKNIIIEDNDVLMALTGGTIGKIIRANINGEILLQNYRVGNFYPINDKLSKDFLYWQLKSEFIQAQMKFYVRETGQPNIGKGDFRKIQLIIPPIDEQEKIVEIIVQETDKIDTTISKIEKEIALTQEYKTAIIAEAVTGKIDIRDFKIPDSTEEENYEELEEELSLAAEDEAEYQTEEIEE</sequence>
<feature type="domain" description="Type I restriction modification DNA specificity" evidence="5">
    <location>
        <begin position="110"/>
        <end position="194"/>
    </location>
</feature>
<feature type="region of interest" description="Disordered" evidence="4">
    <location>
        <begin position="441"/>
        <end position="470"/>
    </location>
</feature>